<keyword evidence="2" id="KW-0813">Transport</keyword>
<dbReference type="Pfam" id="PF00005">
    <property type="entry name" value="ABC_tran"/>
    <property type="match status" value="1"/>
</dbReference>
<accession>A0A235BC63</accession>
<evidence type="ECO:0000256" key="2">
    <source>
        <dbReference type="ARBA" id="ARBA00022448"/>
    </source>
</evidence>
<dbReference type="InterPro" id="IPR003439">
    <property type="entry name" value="ABC_transporter-like_ATP-bd"/>
</dbReference>
<comment type="subcellular location">
    <subcellularLocation>
        <location evidence="1">Cell membrane</location>
        <topology evidence="1">Peripheral membrane protein</topology>
    </subcellularLocation>
</comment>
<dbReference type="GO" id="GO:0015424">
    <property type="term" value="F:ABC-type amino acid transporter activity"/>
    <property type="evidence" value="ECO:0007669"/>
    <property type="project" value="InterPro"/>
</dbReference>
<evidence type="ECO:0000313" key="9">
    <source>
        <dbReference type="EMBL" id="OYD09878.1"/>
    </source>
</evidence>
<dbReference type="InterPro" id="IPR017871">
    <property type="entry name" value="ABC_transporter-like_CS"/>
</dbReference>
<dbReference type="Proteomes" id="UP000215459">
    <property type="component" value="Unassembled WGS sequence"/>
</dbReference>
<dbReference type="GO" id="GO:0005524">
    <property type="term" value="F:ATP binding"/>
    <property type="evidence" value="ECO:0007669"/>
    <property type="project" value="UniProtKB-KW"/>
</dbReference>
<dbReference type="Gene3D" id="3.40.50.300">
    <property type="entry name" value="P-loop containing nucleotide triphosphate hydrolases"/>
    <property type="match status" value="1"/>
</dbReference>
<dbReference type="InterPro" id="IPR030679">
    <property type="entry name" value="ABC_ATPase_HisP-typ"/>
</dbReference>
<evidence type="ECO:0000259" key="8">
    <source>
        <dbReference type="PROSITE" id="PS50893"/>
    </source>
</evidence>
<name>A0A235BC63_9BACL</name>
<dbReference type="EMBL" id="NOWF01000001">
    <property type="protein sequence ID" value="OYD09878.1"/>
    <property type="molecule type" value="Genomic_DNA"/>
</dbReference>
<dbReference type="PROSITE" id="PS00211">
    <property type="entry name" value="ABC_TRANSPORTER_1"/>
    <property type="match status" value="1"/>
</dbReference>
<keyword evidence="3" id="KW-1003">Cell membrane</keyword>
<reference evidence="9 10" key="1">
    <citation type="submission" date="2017-07" db="EMBL/GenBank/DDBJ databases">
        <title>The genome sequence of Paludifilum halophilum highlights mechanisms for microbial adaptation to high salt environemnts.</title>
        <authorList>
            <person name="Belbahri L."/>
        </authorList>
    </citation>
    <scope>NUCLEOTIDE SEQUENCE [LARGE SCALE GENOMIC DNA]</scope>
    <source>
        <strain evidence="9 10">DSM 102817</strain>
    </source>
</reference>
<dbReference type="InterPro" id="IPR027417">
    <property type="entry name" value="P-loop_NTPase"/>
</dbReference>
<dbReference type="PANTHER" id="PTHR43166:SF35">
    <property type="entry name" value="L-CYSTINE IMPORT ATP-BINDING PROTEIN TCYN"/>
    <property type="match status" value="1"/>
</dbReference>
<protein>
    <recommendedName>
        <fullName evidence="8">ABC transporter domain-containing protein</fullName>
    </recommendedName>
</protein>
<feature type="domain" description="ABC transporter" evidence="8">
    <location>
        <begin position="2"/>
        <end position="241"/>
    </location>
</feature>
<dbReference type="RefSeq" id="WP_094262980.1">
    <property type="nucleotide sequence ID" value="NZ_NOWF01000001.1"/>
</dbReference>
<comment type="caution">
    <text evidence="9">The sequence shown here is derived from an EMBL/GenBank/DDBJ whole genome shotgun (WGS) entry which is preliminary data.</text>
</comment>
<dbReference type="AlphaFoldDB" id="A0A235BC63"/>
<evidence type="ECO:0000256" key="1">
    <source>
        <dbReference type="ARBA" id="ARBA00004202"/>
    </source>
</evidence>
<dbReference type="PANTHER" id="PTHR43166">
    <property type="entry name" value="AMINO ACID IMPORT ATP-BINDING PROTEIN"/>
    <property type="match status" value="1"/>
</dbReference>
<keyword evidence="10" id="KW-1185">Reference proteome</keyword>
<dbReference type="GO" id="GO:0016887">
    <property type="term" value="F:ATP hydrolysis activity"/>
    <property type="evidence" value="ECO:0007669"/>
    <property type="project" value="InterPro"/>
</dbReference>
<evidence type="ECO:0000256" key="5">
    <source>
        <dbReference type="ARBA" id="ARBA00022840"/>
    </source>
</evidence>
<evidence type="ECO:0000256" key="7">
    <source>
        <dbReference type="SAM" id="MobiDB-lite"/>
    </source>
</evidence>
<dbReference type="PIRSF" id="PIRSF039085">
    <property type="entry name" value="ABC_ATPase_HisP"/>
    <property type="match status" value="1"/>
</dbReference>
<keyword evidence="6" id="KW-0472">Membrane</keyword>
<organism evidence="9 10">
    <name type="scientific">Paludifilum halophilum</name>
    <dbReference type="NCBI Taxonomy" id="1642702"/>
    <lineage>
        <taxon>Bacteria</taxon>
        <taxon>Bacillati</taxon>
        <taxon>Bacillota</taxon>
        <taxon>Bacilli</taxon>
        <taxon>Bacillales</taxon>
        <taxon>Thermoactinomycetaceae</taxon>
        <taxon>Paludifilum</taxon>
    </lineage>
</organism>
<gene>
    <name evidence="9" type="ORF">CHM34_02565</name>
</gene>
<evidence type="ECO:0000313" key="10">
    <source>
        <dbReference type="Proteomes" id="UP000215459"/>
    </source>
</evidence>
<keyword evidence="5" id="KW-0067">ATP-binding</keyword>
<evidence type="ECO:0000256" key="6">
    <source>
        <dbReference type="ARBA" id="ARBA00023136"/>
    </source>
</evidence>
<dbReference type="SUPFAM" id="SSF52540">
    <property type="entry name" value="P-loop containing nucleoside triphosphate hydrolases"/>
    <property type="match status" value="1"/>
</dbReference>
<dbReference type="PROSITE" id="PS50893">
    <property type="entry name" value="ABC_TRANSPORTER_2"/>
    <property type="match status" value="1"/>
</dbReference>
<evidence type="ECO:0000256" key="4">
    <source>
        <dbReference type="ARBA" id="ARBA00022741"/>
    </source>
</evidence>
<dbReference type="GO" id="GO:0005886">
    <property type="term" value="C:plasma membrane"/>
    <property type="evidence" value="ECO:0007669"/>
    <property type="project" value="UniProtKB-SubCell"/>
</dbReference>
<dbReference type="FunFam" id="3.40.50.300:FF:000020">
    <property type="entry name" value="Amino acid ABC transporter ATP-binding component"/>
    <property type="match status" value="1"/>
</dbReference>
<dbReference type="InterPro" id="IPR003593">
    <property type="entry name" value="AAA+_ATPase"/>
</dbReference>
<keyword evidence="4" id="KW-0547">Nucleotide-binding</keyword>
<dbReference type="InterPro" id="IPR050086">
    <property type="entry name" value="MetN_ABC_transporter-like"/>
</dbReference>
<proteinExistence type="predicted"/>
<dbReference type="OrthoDB" id="9802185at2"/>
<evidence type="ECO:0000256" key="3">
    <source>
        <dbReference type="ARBA" id="ARBA00022475"/>
    </source>
</evidence>
<feature type="region of interest" description="Disordered" evidence="7">
    <location>
        <begin position="224"/>
        <end position="249"/>
    </location>
</feature>
<dbReference type="CDD" id="cd03262">
    <property type="entry name" value="ABC_HisP_GlnQ"/>
    <property type="match status" value="1"/>
</dbReference>
<dbReference type="SMART" id="SM00382">
    <property type="entry name" value="AAA"/>
    <property type="match status" value="1"/>
</dbReference>
<sequence>MIDIRDLYKQFDEHEVLKGIDWRVEQGQVLCVIGPSGSGKSTLLRCINLLEIPTRGEIAVDEKRIVFGNRSPKEREIRELRGKTGMVFQNFNLFPHKTALENVIEGPLVVKKADRDRVVHRGRELLAKVGLADKEEAYPSQLSGGQQQRVAIARALAMEPEVLLFDEPTSALDPELIGEVLLTMKELAKEKQTMVIVTHEMEFARDVADQVVFMDEGKIVEAGPPSQIFSSPNRERTRRFLSKMPVEKK</sequence>